<dbReference type="PROSITE" id="PS51365">
    <property type="entry name" value="RENAL_DIPEPTIDASE_2"/>
    <property type="match status" value="1"/>
</dbReference>
<comment type="caution">
    <text evidence="1">The sequence shown here is derived from an EMBL/GenBank/DDBJ whole genome shotgun (WGS) entry which is preliminary data.</text>
</comment>
<accession>A0A1I5VGG7</accession>
<dbReference type="Pfam" id="PF01244">
    <property type="entry name" value="Peptidase_M19"/>
    <property type="match status" value="1"/>
</dbReference>
<name>A0A1I5VGG7_9BACI</name>
<dbReference type="InterPro" id="IPR008257">
    <property type="entry name" value="Pept_M19"/>
</dbReference>
<dbReference type="PANTHER" id="PTHR10443">
    <property type="entry name" value="MICROSOMAL DIPEPTIDASE"/>
    <property type="match status" value="1"/>
</dbReference>
<gene>
    <name evidence="1" type="ORF">SAMN02745910_00096</name>
</gene>
<dbReference type="PANTHER" id="PTHR10443:SF12">
    <property type="entry name" value="DIPEPTIDASE"/>
    <property type="match status" value="1"/>
</dbReference>
<dbReference type="Proteomes" id="UP000182762">
    <property type="component" value="Unassembled WGS sequence"/>
</dbReference>
<dbReference type="Gene3D" id="3.20.20.140">
    <property type="entry name" value="Metal-dependent hydrolases"/>
    <property type="match status" value="1"/>
</dbReference>
<organism evidence="1 2">
    <name type="scientific">Priestia endophytica DSM 13796</name>
    <dbReference type="NCBI Taxonomy" id="1121089"/>
    <lineage>
        <taxon>Bacteria</taxon>
        <taxon>Bacillati</taxon>
        <taxon>Bacillota</taxon>
        <taxon>Bacilli</taxon>
        <taxon>Bacillales</taxon>
        <taxon>Bacillaceae</taxon>
        <taxon>Priestia</taxon>
    </lineage>
</organism>
<proteinExistence type="predicted"/>
<dbReference type="GeneID" id="93708874"/>
<dbReference type="EMBL" id="FOXX01000001">
    <property type="protein sequence ID" value="SFQ06511.1"/>
    <property type="molecule type" value="Genomic_DNA"/>
</dbReference>
<dbReference type="CDD" id="cd01301">
    <property type="entry name" value="rDP_like"/>
    <property type="match status" value="1"/>
</dbReference>
<dbReference type="RefSeq" id="WP_061801665.1">
    <property type="nucleotide sequence ID" value="NZ_FOXX01000001.1"/>
</dbReference>
<evidence type="ECO:0000313" key="2">
    <source>
        <dbReference type="Proteomes" id="UP000182762"/>
    </source>
</evidence>
<reference evidence="1 2" key="1">
    <citation type="submission" date="2016-10" db="EMBL/GenBank/DDBJ databases">
        <authorList>
            <person name="Varghese N."/>
            <person name="Submissions S."/>
        </authorList>
    </citation>
    <scope>NUCLEOTIDE SEQUENCE [LARGE SCALE GENOMIC DNA]</scope>
    <source>
        <strain evidence="1 2">DSM 13796</strain>
    </source>
</reference>
<keyword evidence="2" id="KW-1185">Reference proteome</keyword>
<dbReference type="InterPro" id="IPR032466">
    <property type="entry name" value="Metal_Hydrolase"/>
</dbReference>
<sequence>MLVFDAHCDALLKLWSDEKISFFQDEKSLHVTVKELRQGGVKVQLFAIYIPERVAPSARFTIALKMVEIFHERVLTHERMKMVRNKRDIEALKEGEIGAMLTLEGCDAIGREETHLKTLLRLGVSSVGLTWNHSNAVADGVLEERGAGLSSFGHRIVNLLDENKVWTDVSHLSKKGFWDVMELSSYPIASHSNAYSLCKHPRNLDDSQIRALISKNSMIGITFVPDFLRQGGRATVSDVLRHLDYVCSLGGERNVGFGSDFDGIDETVEGLSRAGKYDHLANTLLRYYKEEHVHRFLYQNFFDHLPH</sequence>
<dbReference type="SUPFAM" id="SSF51556">
    <property type="entry name" value="Metallo-dependent hydrolases"/>
    <property type="match status" value="1"/>
</dbReference>
<evidence type="ECO:0000313" key="1">
    <source>
        <dbReference type="EMBL" id="SFQ06511.1"/>
    </source>
</evidence>
<protein>
    <submittedName>
        <fullName evidence="1">Dipeptidase. Metallo peptidase. MEROPS family M19</fullName>
    </submittedName>
</protein>